<keyword evidence="1" id="KW-0145">Chemotaxis</keyword>
<evidence type="ECO:0000256" key="2">
    <source>
        <dbReference type="SAM" id="MobiDB-lite"/>
    </source>
</evidence>
<reference evidence="3" key="1">
    <citation type="submission" date="2016-10" db="EMBL/GenBank/DDBJ databases">
        <title>Sequence of Gallionella enrichment culture.</title>
        <authorList>
            <person name="Poehlein A."/>
            <person name="Muehling M."/>
            <person name="Daniel R."/>
        </authorList>
    </citation>
    <scope>NUCLEOTIDE SEQUENCE</scope>
</reference>
<name>A0A1J5QVN7_9ZZZZ</name>
<dbReference type="PANTHER" id="PTHR43531">
    <property type="entry name" value="PROTEIN ICFG"/>
    <property type="match status" value="1"/>
</dbReference>
<proteinExistence type="predicted"/>
<dbReference type="GO" id="GO:0006935">
    <property type="term" value="P:chemotaxis"/>
    <property type="evidence" value="ECO:0007669"/>
    <property type="project" value="UniProtKB-KW"/>
</dbReference>
<dbReference type="AlphaFoldDB" id="A0A1J5QVN7"/>
<accession>A0A1J5QVN7</accession>
<dbReference type="EMBL" id="MLJW01000425">
    <property type="protein sequence ID" value="OIQ87370.1"/>
    <property type="molecule type" value="Genomic_DNA"/>
</dbReference>
<evidence type="ECO:0000313" key="3">
    <source>
        <dbReference type="EMBL" id="OIQ87370.1"/>
    </source>
</evidence>
<feature type="region of interest" description="Disordered" evidence="2">
    <location>
        <begin position="84"/>
        <end position="120"/>
    </location>
</feature>
<sequence>MRQAGAAGQRLDELVPAITRTSELVEEINAASTEQAGGIAQINQAVAQVSATTQHGASAAEQLAATAEQMSARSNELRRQLDRFRLAGQGEPEADAQRPSTRLGSGVAPSVLKPFGRSVT</sequence>
<organism evidence="3">
    <name type="scientific">mine drainage metagenome</name>
    <dbReference type="NCBI Taxonomy" id="410659"/>
    <lineage>
        <taxon>unclassified sequences</taxon>
        <taxon>metagenomes</taxon>
        <taxon>ecological metagenomes</taxon>
    </lineage>
</organism>
<dbReference type="GO" id="GO:0004888">
    <property type="term" value="F:transmembrane signaling receptor activity"/>
    <property type="evidence" value="ECO:0007669"/>
    <property type="project" value="TreeGrafter"/>
</dbReference>
<dbReference type="InterPro" id="IPR051310">
    <property type="entry name" value="MCP_chemotaxis"/>
</dbReference>
<dbReference type="Gene3D" id="1.10.287.950">
    <property type="entry name" value="Methyl-accepting chemotaxis protein"/>
    <property type="match status" value="1"/>
</dbReference>
<protein>
    <submittedName>
        <fullName evidence="3">Methyl-accepting chemotaxis protein III</fullName>
    </submittedName>
</protein>
<dbReference type="SUPFAM" id="SSF58104">
    <property type="entry name" value="Methyl-accepting chemotaxis protein (MCP) signaling domain"/>
    <property type="match status" value="1"/>
</dbReference>
<evidence type="ECO:0000256" key="1">
    <source>
        <dbReference type="ARBA" id="ARBA00022500"/>
    </source>
</evidence>
<dbReference type="PANTHER" id="PTHR43531:SF11">
    <property type="entry name" value="METHYL-ACCEPTING CHEMOTAXIS PROTEIN 3"/>
    <property type="match status" value="1"/>
</dbReference>
<gene>
    <name evidence="3" type="primary">trg_9</name>
    <name evidence="3" type="ORF">GALL_307480</name>
</gene>
<dbReference type="GO" id="GO:0005886">
    <property type="term" value="C:plasma membrane"/>
    <property type="evidence" value="ECO:0007669"/>
    <property type="project" value="TreeGrafter"/>
</dbReference>
<comment type="caution">
    <text evidence="3">The sequence shown here is derived from an EMBL/GenBank/DDBJ whole genome shotgun (WGS) entry which is preliminary data.</text>
</comment>